<dbReference type="RefSeq" id="XP_010889223.2">
    <property type="nucleotide sequence ID" value="XM_010890921.3"/>
</dbReference>
<evidence type="ECO:0000256" key="1">
    <source>
        <dbReference type="ARBA" id="ARBA00004245"/>
    </source>
</evidence>
<dbReference type="Pfam" id="PF07707">
    <property type="entry name" value="BACK"/>
    <property type="match status" value="1"/>
</dbReference>
<evidence type="ECO:0000256" key="8">
    <source>
        <dbReference type="ARBA" id="ARBA00022951"/>
    </source>
</evidence>
<dbReference type="Gene3D" id="1.25.40.420">
    <property type="match status" value="1"/>
</dbReference>
<evidence type="ECO:0000256" key="2">
    <source>
        <dbReference type="ARBA" id="ARBA00004449"/>
    </source>
</evidence>
<dbReference type="Proteomes" id="UP000265140">
    <property type="component" value="Chromosome 16"/>
</dbReference>
<protein>
    <recommendedName>
        <fullName evidence="11">BTB domain-containing protein</fullName>
    </recommendedName>
</protein>
<dbReference type="PROSITE" id="PS50097">
    <property type="entry name" value="BTB"/>
    <property type="match status" value="1"/>
</dbReference>
<dbReference type="Pfam" id="PF00651">
    <property type="entry name" value="BTB"/>
    <property type="match status" value="1"/>
</dbReference>
<reference evidence="12" key="4">
    <citation type="submission" date="2025-09" db="UniProtKB">
        <authorList>
            <consortium name="Ensembl"/>
        </authorList>
    </citation>
    <scope>IDENTIFICATION</scope>
</reference>
<keyword evidence="6" id="KW-0677">Repeat</keyword>
<dbReference type="AlphaFoldDB" id="A0A3P8Z0B8"/>
<dbReference type="OrthoDB" id="6359816at2759"/>
<dbReference type="Gene3D" id="2.120.10.80">
    <property type="entry name" value="Kelch-type beta propeller"/>
    <property type="match status" value="1"/>
</dbReference>
<name>A0A3P8Z0B8_ESOLU</name>
<keyword evidence="4" id="KW-0880">Kelch repeat</keyword>
<keyword evidence="9" id="KW-0472">Membrane</keyword>
<evidence type="ECO:0000256" key="9">
    <source>
        <dbReference type="ARBA" id="ARBA00023136"/>
    </source>
</evidence>
<organism evidence="12 13">
    <name type="scientific">Esox lucius</name>
    <name type="common">Northern pike</name>
    <dbReference type="NCBI Taxonomy" id="8010"/>
    <lineage>
        <taxon>Eukaryota</taxon>
        <taxon>Metazoa</taxon>
        <taxon>Chordata</taxon>
        <taxon>Craniata</taxon>
        <taxon>Vertebrata</taxon>
        <taxon>Euteleostomi</taxon>
        <taxon>Actinopterygii</taxon>
        <taxon>Neopterygii</taxon>
        <taxon>Teleostei</taxon>
        <taxon>Protacanthopterygii</taxon>
        <taxon>Esociformes</taxon>
        <taxon>Esocidae</taxon>
        <taxon>Esox</taxon>
    </lineage>
</organism>
<evidence type="ECO:0000256" key="4">
    <source>
        <dbReference type="ARBA" id="ARBA00022441"/>
    </source>
</evidence>
<dbReference type="Gene3D" id="3.30.710.10">
    <property type="entry name" value="Potassium Channel Kv1.1, Chain A"/>
    <property type="match status" value="1"/>
</dbReference>
<dbReference type="GO" id="GO:0036269">
    <property type="term" value="P:swimming behavior"/>
    <property type="evidence" value="ECO:0007669"/>
    <property type="project" value="Ensembl"/>
</dbReference>
<dbReference type="KEGG" id="els:105022472"/>
<dbReference type="SMART" id="SM00875">
    <property type="entry name" value="BACK"/>
    <property type="match status" value="1"/>
</dbReference>
<dbReference type="InterPro" id="IPR011705">
    <property type="entry name" value="BACK"/>
</dbReference>
<dbReference type="CTD" id="100148315"/>
<dbReference type="PIRSF" id="PIRSF037037">
    <property type="entry name" value="Kelch-like_protein_gigaxonin"/>
    <property type="match status" value="1"/>
</dbReference>
<dbReference type="GO" id="GO:0048741">
    <property type="term" value="P:skeletal muscle fiber development"/>
    <property type="evidence" value="ECO:0007669"/>
    <property type="project" value="Ensembl"/>
</dbReference>
<dbReference type="InterPro" id="IPR017096">
    <property type="entry name" value="BTB-kelch_protein"/>
</dbReference>
<dbReference type="STRING" id="8010.ENSELUP00000021647"/>
<reference evidence="13" key="1">
    <citation type="journal article" date="2014" name="PLoS ONE">
        <title>The genome and linkage map of the northern pike (Esox lucius): conserved synteny revealed between the salmonid sister group and the Neoteleostei.</title>
        <authorList>
            <person name="Rondeau E.B."/>
            <person name="Minkley D.R."/>
            <person name="Leong J.S."/>
            <person name="Messmer A.M."/>
            <person name="Jantzen J.R."/>
            <person name="von Schalburg K.R."/>
            <person name="Lemon C."/>
            <person name="Bird N.H."/>
            <person name="Koop B.F."/>
        </authorList>
    </citation>
    <scope>NUCLEOTIDE SEQUENCE</scope>
</reference>
<keyword evidence="13" id="KW-1185">Reference proteome</keyword>
<dbReference type="SUPFAM" id="SSF54695">
    <property type="entry name" value="POZ domain"/>
    <property type="match status" value="1"/>
</dbReference>
<dbReference type="InterPro" id="IPR015915">
    <property type="entry name" value="Kelch-typ_b-propeller"/>
</dbReference>
<dbReference type="GO" id="GO:0033017">
    <property type="term" value="C:sarcoplasmic reticulum membrane"/>
    <property type="evidence" value="ECO:0007669"/>
    <property type="project" value="UniProtKB-SubCell"/>
</dbReference>
<dbReference type="InterPro" id="IPR006652">
    <property type="entry name" value="Kelch_1"/>
</dbReference>
<feature type="domain" description="BTB" evidence="11">
    <location>
        <begin position="32"/>
        <end position="99"/>
    </location>
</feature>
<keyword evidence="10" id="KW-0206">Cytoskeleton</keyword>
<evidence type="ECO:0000256" key="10">
    <source>
        <dbReference type="ARBA" id="ARBA00023212"/>
    </source>
</evidence>
<dbReference type="SUPFAM" id="SSF117281">
    <property type="entry name" value="Kelch motif"/>
    <property type="match status" value="1"/>
</dbReference>
<dbReference type="SMART" id="SM00225">
    <property type="entry name" value="BTB"/>
    <property type="match status" value="1"/>
</dbReference>
<dbReference type="OMA" id="KEWTGMI"/>
<dbReference type="GO" id="GO:0060297">
    <property type="term" value="P:regulation of sarcomere organization"/>
    <property type="evidence" value="ECO:0007669"/>
    <property type="project" value="Ensembl"/>
</dbReference>
<evidence type="ECO:0000313" key="12">
    <source>
        <dbReference type="Ensembl" id="ENSELUP00000021647.3"/>
    </source>
</evidence>
<sequence>MDPKAVREDLRLFQSTLLQDGLKELLNENKFIDCILKVGDRSLPCHRLILAACSPYFRELFFPDESKQVDKEVVLENLDPTVMEMIVNYMYSAEIDITDDNVQEIFAVANRFQIPSVFTVCANFLQKRLSSGNCMAIFRLALLLDCPRLALASRNYIADRFETLAKVDDFLQLDPHELFAVIGADSLNVEKEEIVFESLMKWVQKDKENRVKSMDEAFDHVRFRLLPEKYFNDKVEKDDIIKSDPNLLKKIKIIKDAFAGKLPEKTEESAKDSVHGEGENNRLPGYLNDMKRVGMYTKDLVLMINDTAAVAYDGVENECFLVAMTELIPRNHVSLRTKKNDLFTLGGLFVDEEDKEAPLQCYFYQLDVLAADWIALPPMPSPRCLFSMGEFDNLIFAVAGKDLQSNESIDSVMFYDVEKMKWTETKKLPLKIHGHSVVSQNGLVYSIGGKTDDNKAINKVFAYNHKKSEWKEVAAMETARSMFGAVVHNGKIVVTGGVNEDGLTAASEAYDFGTNKWEPFTDFPQERSSVNLVSSGGLLYAVGGFTIVATEEDQVAPTEVIDVWQYEEDKKQWIGMLKELRYAAGSSCVSMRLNPAKMPKL</sequence>
<proteinExistence type="predicted"/>
<evidence type="ECO:0000259" key="11">
    <source>
        <dbReference type="PROSITE" id="PS50097"/>
    </source>
</evidence>
<dbReference type="PANTHER" id="PTHR24412:SF146">
    <property type="entry name" value="KELCH-LIKE PROTEIN 41"/>
    <property type="match status" value="1"/>
</dbReference>
<dbReference type="GeneID" id="105022472"/>
<dbReference type="InParanoid" id="A0A3P8Z0B8"/>
<dbReference type="PANTHER" id="PTHR24412">
    <property type="entry name" value="KELCH PROTEIN"/>
    <property type="match status" value="1"/>
</dbReference>
<reference evidence="12" key="2">
    <citation type="submission" date="2020-02" db="EMBL/GenBank/DDBJ databases">
        <title>Esox lucius (northern pike) genome, fEsoLuc1, primary haplotype.</title>
        <authorList>
            <person name="Myers G."/>
            <person name="Karagic N."/>
            <person name="Meyer A."/>
            <person name="Pippel M."/>
            <person name="Reichard M."/>
            <person name="Winkler S."/>
            <person name="Tracey A."/>
            <person name="Sims Y."/>
            <person name="Howe K."/>
            <person name="Rhie A."/>
            <person name="Formenti G."/>
            <person name="Durbin R."/>
            <person name="Fedrigo O."/>
            <person name="Jarvis E.D."/>
        </authorList>
    </citation>
    <scope>NUCLEOTIDE SEQUENCE [LARGE SCALE GENOMIC DNA]</scope>
</reference>
<dbReference type="GeneTree" id="ENSGT00940000158859"/>
<reference evidence="12" key="3">
    <citation type="submission" date="2025-08" db="UniProtKB">
        <authorList>
            <consortium name="Ensembl"/>
        </authorList>
    </citation>
    <scope>IDENTIFICATION</scope>
</reference>
<dbReference type="Ensembl" id="ENSELUT00000032416.3">
    <property type="protein sequence ID" value="ENSELUP00000021647.3"/>
    <property type="gene ID" value="ENSELUG00000020701.3"/>
</dbReference>
<dbReference type="SMART" id="SM00612">
    <property type="entry name" value="Kelch"/>
    <property type="match status" value="4"/>
</dbReference>
<dbReference type="InterPro" id="IPR000210">
    <property type="entry name" value="BTB/POZ_dom"/>
</dbReference>
<accession>A0A3P8Z0B8</accession>
<keyword evidence="8" id="KW-0703">Sarcoplasmic reticulum</keyword>
<keyword evidence="5" id="KW-0963">Cytoplasm</keyword>
<dbReference type="GO" id="GO:0045214">
    <property type="term" value="P:sarcomere organization"/>
    <property type="evidence" value="ECO:0007669"/>
    <property type="project" value="Ensembl"/>
</dbReference>
<dbReference type="Bgee" id="ENSELUG00000020701">
    <property type="expression patterns" value="Expressed in muscle tissue and 11 other cell types or tissues"/>
</dbReference>
<dbReference type="GO" id="GO:0005856">
    <property type="term" value="C:cytoskeleton"/>
    <property type="evidence" value="ECO:0007669"/>
    <property type="project" value="UniProtKB-SubCell"/>
</dbReference>
<dbReference type="FunFam" id="2.120.10.80:FF:000025">
    <property type="entry name" value="Kelch-like family member 41"/>
    <property type="match status" value="1"/>
</dbReference>
<dbReference type="Pfam" id="PF24681">
    <property type="entry name" value="Kelch_KLHDC2_KLHL20_DRC7"/>
    <property type="match status" value="1"/>
</dbReference>
<keyword evidence="7" id="KW-0256">Endoplasmic reticulum</keyword>
<comment type="subcellular location">
    <subcellularLocation>
        <location evidence="1">Cytoplasm</location>
        <location evidence="1">Cytoskeleton</location>
    </subcellularLocation>
    <subcellularLocation>
        <location evidence="3">Endoplasmic reticulum membrane</location>
    </subcellularLocation>
    <subcellularLocation>
        <location evidence="2">Sarcoplasmic reticulum membrane</location>
    </subcellularLocation>
</comment>
<dbReference type="FunFam" id="1.25.40.420:FF:000001">
    <property type="entry name" value="Kelch-like family member 12"/>
    <property type="match status" value="1"/>
</dbReference>
<evidence type="ECO:0000256" key="3">
    <source>
        <dbReference type="ARBA" id="ARBA00004586"/>
    </source>
</evidence>
<evidence type="ECO:0000256" key="7">
    <source>
        <dbReference type="ARBA" id="ARBA00022824"/>
    </source>
</evidence>
<evidence type="ECO:0000256" key="5">
    <source>
        <dbReference type="ARBA" id="ARBA00022490"/>
    </source>
</evidence>
<evidence type="ECO:0000313" key="13">
    <source>
        <dbReference type="Proteomes" id="UP000265140"/>
    </source>
</evidence>
<dbReference type="FunFam" id="3.30.710.10:FF:000006">
    <property type="entry name" value="Kelch repeat and BTB domain-containing 6"/>
    <property type="match status" value="1"/>
</dbReference>
<evidence type="ECO:0000256" key="6">
    <source>
        <dbReference type="ARBA" id="ARBA00022737"/>
    </source>
</evidence>
<dbReference type="InterPro" id="IPR011333">
    <property type="entry name" value="SKP1/BTB/POZ_sf"/>
</dbReference>